<evidence type="ECO:0000313" key="4">
    <source>
        <dbReference type="EMBL" id="OXA55557.1"/>
    </source>
</evidence>
<feature type="region of interest" description="Disordered" evidence="2">
    <location>
        <begin position="400"/>
        <end position="445"/>
    </location>
</feature>
<evidence type="ECO:0000313" key="5">
    <source>
        <dbReference type="Proteomes" id="UP000198287"/>
    </source>
</evidence>
<dbReference type="AlphaFoldDB" id="A0A226EER3"/>
<dbReference type="Pfam" id="PF12394">
    <property type="entry name" value="DUF3657"/>
    <property type="match status" value="1"/>
</dbReference>
<dbReference type="SUPFAM" id="SSF53474">
    <property type="entry name" value="alpha/beta-Hydrolases"/>
    <property type="match status" value="1"/>
</dbReference>
<proteinExistence type="inferred from homology"/>
<feature type="compositionally biased region" description="Basic residues" evidence="2">
    <location>
        <begin position="359"/>
        <end position="376"/>
    </location>
</feature>
<feature type="compositionally biased region" description="Low complexity" evidence="2">
    <location>
        <begin position="408"/>
        <end position="430"/>
    </location>
</feature>
<evidence type="ECO:0000256" key="2">
    <source>
        <dbReference type="SAM" id="MobiDB-lite"/>
    </source>
</evidence>
<evidence type="ECO:0000259" key="3">
    <source>
        <dbReference type="Pfam" id="PF05057"/>
    </source>
</evidence>
<reference evidence="4 5" key="1">
    <citation type="submission" date="2015-12" db="EMBL/GenBank/DDBJ databases">
        <title>The genome of Folsomia candida.</title>
        <authorList>
            <person name="Faddeeva A."/>
            <person name="Derks M.F."/>
            <person name="Anvar Y."/>
            <person name="Smit S."/>
            <person name="Van Straalen N."/>
            <person name="Roelofs D."/>
        </authorList>
    </citation>
    <scope>NUCLEOTIDE SEQUENCE [LARGE SCALE GENOMIC DNA]</scope>
    <source>
        <strain evidence="4 5">VU population</strain>
        <tissue evidence="4">Whole body</tissue>
    </source>
</reference>
<feature type="region of interest" description="Disordered" evidence="2">
    <location>
        <begin position="320"/>
        <end position="339"/>
    </location>
</feature>
<evidence type="ECO:0000256" key="1">
    <source>
        <dbReference type="ARBA" id="ARBA00007949"/>
    </source>
</evidence>
<dbReference type="PANTHER" id="PTHR12482:SF5">
    <property type="entry name" value="DUF676 DOMAIN-CONTAINING PROTEIN"/>
    <property type="match status" value="1"/>
</dbReference>
<dbReference type="Pfam" id="PF05057">
    <property type="entry name" value="DUF676"/>
    <property type="match status" value="1"/>
</dbReference>
<feature type="region of interest" description="Disordered" evidence="2">
    <location>
        <begin position="358"/>
        <end position="383"/>
    </location>
</feature>
<dbReference type="OrthoDB" id="273452at2759"/>
<protein>
    <recommendedName>
        <fullName evidence="3">DUF676 domain-containing protein</fullName>
    </recommendedName>
</protein>
<dbReference type="EMBL" id="LNIX01000004">
    <property type="protein sequence ID" value="OXA55557.1"/>
    <property type="molecule type" value="Genomic_DNA"/>
</dbReference>
<organism evidence="4 5">
    <name type="scientific">Folsomia candida</name>
    <name type="common">Springtail</name>
    <dbReference type="NCBI Taxonomy" id="158441"/>
    <lineage>
        <taxon>Eukaryota</taxon>
        <taxon>Metazoa</taxon>
        <taxon>Ecdysozoa</taxon>
        <taxon>Arthropoda</taxon>
        <taxon>Hexapoda</taxon>
        <taxon>Collembola</taxon>
        <taxon>Entomobryomorpha</taxon>
        <taxon>Isotomoidea</taxon>
        <taxon>Isotomidae</taxon>
        <taxon>Proisotominae</taxon>
        <taxon>Folsomia</taxon>
    </lineage>
</organism>
<feature type="domain" description="DUF676" evidence="3">
    <location>
        <begin position="504"/>
        <end position="690"/>
    </location>
</feature>
<dbReference type="InterPro" id="IPR029058">
    <property type="entry name" value="AB_hydrolase_fold"/>
</dbReference>
<dbReference type="InterPro" id="IPR044294">
    <property type="entry name" value="Lipase-like"/>
</dbReference>
<dbReference type="Proteomes" id="UP000198287">
    <property type="component" value="Unassembled WGS sequence"/>
</dbReference>
<accession>A0A226EER3</accession>
<dbReference type="InterPro" id="IPR007751">
    <property type="entry name" value="DUF676_lipase-like"/>
</dbReference>
<dbReference type="Gene3D" id="3.40.50.1820">
    <property type="entry name" value="alpha/beta hydrolase"/>
    <property type="match status" value="1"/>
</dbReference>
<dbReference type="InterPro" id="IPR022122">
    <property type="entry name" value="DUF3657"/>
</dbReference>
<keyword evidence="5" id="KW-1185">Reference proteome</keyword>
<comment type="similarity">
    <text evidence="1">Belongs to the FAM135 family.</text>
</comment>
<sequence>MAKIVEELNKVEYFLDLNLKFNDAIVSTRVCQIHYYLNSSSVHYYRNVFFDYFHLCAVSFSIHGGVIAVHISKGTLLNCSSAKPDLIPPGSHPSTPTTCSTPSSSTSCIPSSSSQLISSTRFLSNAKTTHELIMQILLESNSSLKTKLIEFLQVLGRHDLVEGFKSGFVFCGGNFVNFEAFLKEKKPPEEVEEFLLKAHKQIAYLCAENILLWHRFLDLIVSKDPVRVYLANLHHQLRVKRWSEGFYITSNPLKSAYTSKDYTPIVELLKKSINYTPLPIECTEIDGDGGTIPIVFEDQFISQENNPMETKMECNCGVLKDNHEPSSSSSTMETTKQVQPAELSAKLTLLLNPPVTMATKKKKKIKKTSTLPRRHSQNSEFEKKKLRKFLSTPFLNDFESSEEEIVESSESSESGWESSDDNSSSPSQPIFLPPPPQFQDKINPPEGFADSVAIATVDTLKTMEKSIKLTPKITSPKKKPDPPQNNLTIPYFLIPDELRIFHPKGLHLIICVHGLDGSCHDLRLFKIYLQVSLPGHNLQFLMSQENQDGTTFTDFDNMTEKLVTEILTHLEVNKLNPVRVSFVGHSLGNIIIRSALTKKKLEFLLPKLHTFLSLSGPHLGTLYNTGLVTMGMWLMQKWKKSSSLLQLQLKDAPQIRSTFMYKLSEKSNLHKFKYVLLCGSSQDRYVPVHSAHVINCKASLKDGSAQGEAYREMVMNILNPILTNPGTKLIRYDVHHAINPHTANSLIGRAAHIAVLDSEIFIEKFLSVSGVSVVMVVTEIKLRYWFMNNFLGVLKAFLKSILRKAVVIHGKFAPFSTLEPSWTGMIIVVRGYRLVAPLFDILYPGTPATDKGSTWFYLTRVSSHEERILRIRTPLQRAAMISFDEMYIDGRVLYDQKNEKILGPHKNLLVVTVRSLAYQWKQVYGLVSDMSTINRTVWKELQINIDLRNEAKSQYSFCHPVKKKNVWVFAAYPHALRLLRSHFLDTDIKLKVLTLEPSWTGGIITRGHNSRIIRYTTWSFFGLGNFQAGYVNPMMDVRQPHFFWKLYQICFLHPDEVDELSSQCFLTGHQFPHLAGIIGGVARY</sequence>
<name>A0A226EER3_FOLCA</name>
<gene>
    <name evidence="4" type="ORF">Fcan01_09708</name>
</gene>
<comment type="caution">
    <text evidence="4">The sequence shown here is derived from an EMBL/GenBank/DDBJ whole genome shotgun (WGS) entry which is preliminary data.</text>
</comment>
<dbReference type="PANTHER" id="PTHR12482">
    <property type="entry name" value="LIPASE ROG1-RELATED-RELATED"/>
    <property type="match status" value="1"/>
</dbReference>